<gene>
    <name evidence="7" type="ORF">BCR43DRAFT_460079</name>
</gene>
<dbReference type="Proteomes" id="UP000242180">
    <property type="component" value="Unassembled WGS sequence"/>
</dbReference>
<organism evidence="7 8">
    <name type="scientific">Syncephalastrum racemosum</name>
    <name type="common">Filamentous fungus</name>
    <dbReference type="NCBI Taxonomy" id="13706"/>
    <lineage>
        <taxon>Eukaryota</taxon>
        <taxon>Fungi</taxon>
        <taxon>Fungi incertae sedis</taxon>
        <taxon>Mucoromycota</taxon>
        <taxon>Mucoromycotina</taxon>
        <taxon>Mucoromycetes</taxon>
        <taxon>Mucorales</taxon>
        <taxon>Syncephalastraceae</taxon>
        <taxon>Syncephalastrum</taxon>
    </lineage>
</organism>
<comment type="similarity">
    <text evidence="2 5">Belongs to the ubiquitin-activating E1 family. ULA1 subfamily.</text>
</comment>
<evidence type="ECO:0000256" key="5">
    <source>
        <dbReference type="PIRNR" id="PIRNR039099"/>
    </source>
</evidence>
<comment type="pathway">
    <text evidence="1 5">Protein modification; protein neddylation.</text>
</comment>
<accession>A0A1X2H7B9</accession>
<dbReference type="OrthoDB" id="1708823at2759"/>
<feature type="domain" description="THIF-type NAD/FAD binding fold" evidence="6">
    <location>
        <begin position="9"/>
        <end position="524"/>
    </location>
</feature>
<dbReference type="GO" id="GO:0005737">
    <property type="term" value="C:cytoplasm"/>
    <property type="evidence" value="ECO:0007669"/>
    <property type="project" value="TreeGrafter"/>
</dbReference>
<evidence type="ECO:0000256" key="2">
    <source>
        <dbReference type="ARBA" id="ARBA00006868"/>
    </source>
</evidence>
<dbReference type="InterPro" id="IPR045886">
    <property type="entry name" value="ThiF/MoeB/HesA"/>
</dbReference>
<dbReference type="InterPro" id="IPR000594">
    <property type="entry name" value="ThiF_NAD_FAD-bd"/>
</dbReference>
<dbReference type="AlphaFoldDB" id="A0A1X2H7B9"/>
<dbReference type="UniPathway" id="UPA00885"/>
<dbReference type="PIRSF" id="PIRSF039099">
    <property type="entry name" value="APP-BP1"/>
    <property type="match status" value="1"/>
</dbReference>
<keyword evidence="8" id="KW-1185">Reference proteome</keyword>
<evidence type="ECO:0000313" key="7">
    <source>
        <dbReference type="EMBL" id="ORY94432.1"/>
    </source>
</evidence>
<protein>
    <recommendedName>
        <fullName evidence="3 5">NEDD8-activating enzyme E1 regulatory subunit</fullName>
    </recommendedName>
</protein>
<dbReference type="OMA" id="KLITHQY"/>
<sequence>MTDLKTRKYDRQLRLWAASGQTALENSKIALLNATTTGCEILKNLVLPGVGDVTVVDGSTVTEMDIKTNFFLDAHAVGQPKAESAAALLKELNSEVNVQAVNKSPEHILHNDPAFFDTFSVIIATNLHDEETLLLSDICEKGAKTFVSVRCKGFCSLFRVQAPEHHIIEPHTENVVDLRLGNPFTSLRNHAKTYDLDTLDQTDHGHVPFVIVLIQTIEKWKEEHMDRFPSTYQERNEIKAMLKDKMRTPDEENYEEALANVFRLSSTSSVTPAISRLFQDPACENIDAKSAPFWIVARAVRDFVANEGEGELPLAGKLPDMKADTNNYVALQNIYRQKALQDIADVTLRVRCMLQNLQLPESTVPKELIETFCRNSANVNVIRYRTLREELTSQSNANKLLAVLKSDPNAAFSILFRASDRFFKELGHYPGAKPESAIDDVEPLKTQMRYVLHDSGIADDEASTWLETEDCQRAIQNFIRFANKEVPNIAALAGGLVSQEVIKLITHQYTPINNTCIFNGITSTSSVLEL</sequence>
<dbReference type="GO" id="GO:0045116">
    <property type="term" value="P:protein neddylation"/>
    <property type="evidence" value="ECO:0007669"/>
    <property type="project" value="UniProtKB-UniRule"/>
</dbReference>
<dbReference type="InterPro" id="IPR035985">
    <property type="entry name" value="Ubiquitin-activating_enz"/>
</dbReference>
<dbReference type="EMBL" id="MCGN01000007">
    <property type="protein sequence ID" value="ORY94432.1"/>
    <property type="molecule type" value="Genomic_DNA"/>
</dbReference>
<dbReference type="FunCoup" id="A0A1X2H7B9">
    <property type="interactions" value="937"/>
</dbReference>
<dbReference type="FunFam" id="3.40.50.720:FF:000475">
    <property type="entry name" value="NEDD8-activating enzyme E1 regulatory subunit"/>
    <property type="match status" value="1"/>
</dbReference>
<evidence type="ECO:0000256" key="4">
    <source>
        <dbReference type="ARBA" id="ARBA00022786"/>
    </source>
</evidence>
<dbReference type="STRING" id="13706.A0A1X2H7B9"/>
<evidence type="ECO:0000256" key="3">
    <source>
        <dbReference type="ARBA" id="ARBA00015407"/>
    </source>
</evidence>
<dbReference type="GO" id="GO:0019781">
    <property type="term" value="F:NEDD8 activating enzyme activity"/>
    <property type="evidence" value="ECO:0007669"/>
    <property type="project" value="UniProtKB-UniRule"/>
</dbReference>
<reference evidence="7 8" key="1">
    <citation type="submission" date="2016-07" db="EMBL/GenBank/DDBJ databases">
        <title>Pervasive Adenine N6-methylation of Active Genes in Fungi.</title>
        <authorList>
            <consortium name="DOE Joint Genome Institute"/>
            <person name="Mondo S.J."/>
            <person name="Dannebaum R.O."/>
            <person name="Kuo R.C."/>
            <person name="Labutti K."/>
            <person name="Haridas S."/>
            <person name="Kuo A."/>
            <person name="Salamov A."/>
            <person name="Ahrendt S.R."/>
            <person name="Lipzen A."/>
            <person name="Sullivan W."/>
            <person name="Andreopoulos W.B."/>
            <person name="Clum A."/>
            <person name="Lindquist E."/>
            <person name="Daum C."/>
            <person name="Ramamoorthy G.K."/>
            <person name="Gryganskyi A."/>
            <person name="Culley D."/>
            <person name="Magnuson J.K."/>
            <person name="James T.Y."/>
            <person name="O'Malley M.A."/>
            <person name="Stajich J.E."/>
            <person name="Spatafora J.W."/>
            <person name="Visel A."/>
            <person name="Grigoriev I.V."/>
        </authorList>
    </citation>
    <scope>NUCLEOTIDE SEQUENCE [LARGE SCALE GENOMIC DNA]</scope>
    <source>
        <strain evidence="7 8">NRRL 2496</strain>
    </source>
</reference>
<dbReference type="SUPFAM" id="SSF69572">
    <property type="entry name" value="Activating enzymes of the ubiquitin-like proteins"/>
    <property type="match status" value="1"/>
</dbReference>
<keyword evidence="4 5" id="KW-0833">Ubl conjugation pathway</keyword>
<proteinExistence type="inferred from homology"/>
<evidence type="ECO:0000313" key="8">
    <source>
        <dbReference type="Proteomes" id="UP000242180"/>
    </source>
</evidence>
<dbReference type="PANTHER" id="PTHR10953:SF29">
    <property type="entry name" value="NEDD8-ACTIVATING ENZYME E1 REGULATORY SUBUNIT"/>
    <property type="match status" value="1"/>
</dbReference>
<evidence type="ECO:0000259" key="6">
    <source>
        <dbReference type="Pfam" id="PF00899"/>
    </source>
</evidence>
<dbReference type="InParanoid" id="A0A1X2H7B9"/>
<name>A0A1X2H7B9_SYNRA</name>
<dbReference type="PANTHER" id="PTHR10953">
    <property type="entry name" value="UBIQUITIN-ACTIVATING ENZYME E1"/>
    <property type="match status" value="1"/>
</dbReference>
<dbReference type="Gene3D" id="3.40.50.720">
    <property type="entry name" value="NAD(P)-binding Rossmann-like Domain"/>
    <property type="match status" value="2"/>
</dbReference>
<comment type="caution">
    <text evidence="7">The sequence shown here is derived from an EMBL/GenBank/DDBJ whole genome shotgun (WGS) entry which is preliminary data.</text>
</comment>
<dbReference type="InterPro" id="IPR030667">
    <property type="entry name" value="APP-BP1"/>
</dbReference>
<comment type="function">
    <text evidence="5">Regulatory subunit of the dimeric UBA3-ULA1 E1 enzyme.</text>
</comment>
<dbReference type="Pfam" id="PF00899">
    <property type="entry name" value="ThiF"/>
    <property type="match status" value="1"/>
</dbReference>
<evidence type="ECO:0000256" key="1">
    <source>
        <dbReference type="ARBA" id="ARBA00005032"/>
    </source>
</evidence>